<dbReference type="PANTHER" id="PTHR10848:SF0">
    <property type="entry name" value="MEIOTIC RECOMBINATION PROTEIN SPO11"/>
    <property type="match status" value="1"/>
</dbReference>
<sequence length="464" mass="49769">MLGDAEVIGAAEAVVDAYLVGLLYPPAAPAAAASSQTPHRRRPTSGERKQQLPQPHEAQRASAEGHLSVLRRSAQALYVLACVVDMVYQGLTCTERDVYYRNTLLFPNGQRDVHTSIEHLCRWMDSARPLPAHPAATGADYPVGAGQRGYTREGLHIYASGKSLLMGYISFDVPTAAAFPASAAHAMHLAERTVPQAQGDSKQPATPSMGTVEVNGMRHASGILLDMAVGMRGCHFRGAGGPGSSPAAVILLEKESTLRTLVEANGALGLGAPLSRCVFLCSKGYPCRASRALLRRLHRELPKLPIFVLVDGDPHGMRIALTFMGLFGEDAAARRRRRPLPPRQQAPPAPEKNFLSALLPARWIGVRPSALPHEATGRAPLTPSDRRVLLHLMARVVEAISHLGDDVGGAGRGAEDVSLIRGSLTDLLREAEWMTEKSLKCALQAWPDGPMRLLSASLALGRLV</sequence>
<dbReference type="InterPro" id="IPR034136">
    <property type="entry name" value="TOPRIM_Topo6A/Spo11"/>
</dbReference>
<dbReference type="Pfam" id="PF21180">
    <property type="entry name" value="TOP6A-Spo11_Toprim"/>
    <property type="match status" value="1"/>
</dbReference>
<evidence type="ECO:0000256" key="5">
    <source>
        <dbReference type="ARBA" id="ARBA00022723"/>
    </source>
</evidence>
<keyword evidence="9" id="KW-0413">Isomerase</keyword>
<keyword evidence="5" id="KW-0479">Metal-binding</keyword>
<evidence type="ECO:0000256" key="4">
    <source>
        <dbReference type="ARBA" id="ARBA00012895"/>
    </source>
</evidence>
<evidence type="ECO:0000256" key="9">
    <source>
        <dbReference type="ARBA" id="ARBA00023235"/>
    </source>
</evidence>
<organism evidence="13 14">
    <name type="scientific">Trypanosoma conorhini</name>
    <dbReference type="NCBI Taxonomy" id="83891"/>
    <lineage>
        <taxon>Eukaryota</taxon>
        <taxon>Discoba</taxon>
        <taxon>Euglenozoa</taxon>
        <taxon>Kinetoplastea</taxon>
        <taxon>Metakinetoplastina</taxon>
        <taxon>Trypanosomatida</taxon>
        <taxon>Trypanosomatidae</taxon>
        <taxon>Trypanosoma</taxon>
    </lineage>
</organism>
<dbReference type="PANTHER" id="PTHR10848">
    <property type="entry name" value="MEIOTIC RECOMBINATION PROTEIN SPO11"/>
    <property type="match status" value="1"/>
</dbReference>
<gene>
    <name evidence="13" type="ORF">Tco025E_02969</name>
</gene>
<evidence type="ECO:0000259" key="12">
    <source>
        <dbReference type="Pfam" id="PF21180"/>
    </source>
</evidence>
<evidence type="ECO:0000256" key="7">
    <source>
        <dbReference type="ARBA" id="ARBA00023029"/>
    </source>
</evidence>
<evidence type="ECO:0000256" key="2">
    <source>
        <dbReference type="ARBA" id="ARBA00001946"/>
    </source>
</evidence>
<protein>
    <recommendedName>
        <fullName evidence="4">DNA topoisomerase (ATP-hydrolyzing)</fullName>
        <ecNumber evidence="4">5.6.2.2</ecNumber>
    </recommendedName>
</protein>
<comment type="cofactor">
    <cofactor evidence="2">
        <name>Mg(2+)</name>
        <dbReference type="ChEBI" id="CHEBI:18420"/>
    </cofactor>
</comment>
<comment type="similarity">
    <text evidence="3">Belongs to the TOP6A family.</text>
</comment>
<keyword evidence="8" id="KW-0238">DNA-binding</keyword>
<keyword evidence="7" id="KW-0799">Topoisomerase</keyword>
<feature type="region of interest" description="Disordered" evidence="10">
    <location>
        <begin position="31"/>
        <end position="65"/>
    </location>
</feature>
<dbReference type="OrthoDB" id="5377392at2759"/>
<proteinExistence type="inferred from homology"/>
<evidence type="ECO:0000256" key="3">
    <source>
        <dbReference type="ARBA" id="ARBA00006559"/>
    </source>
</evidence>
<dbReference type="GO" id="GO:0007131">
    <property type="term" value="P:reciprocal meiotic recombination"/>
    <property type="evidence" value="ECO:0007669"/>
    <property type="project" value="TreeGrafter"/>
</dbReference>
<dbReference type="InterPro" id="IPR036078">
    <property type="entry name" value="Spo11/TopoVI_A_sf"/>
</dbReference>
<dbReference type="Pfam" id="PF04406">
    <property type="entry name" value="TP6A_N"/>
    <property type="match status" value="1"/>
</dbReference>
<dbReference type="SUPFAM" id="SSF56726">
    <property type="entry name" value="DNA topoisomerase IV, alpha subunit"/>
    <property type="match status" value="1"/>
</dbReference>
<dbReference type="CDD" id="cd00223">
    <property type="entry name" value="TOPRIM_TopoIIB_SPO"/>
    <property type="match status" value="1"/>
</dbReference>
<name>A0A3R7PNW7_9TRYP</name>
<comment type="catalytic activity">
    <reaction evidence="1">
        <text>ATP-dependent breakage, passage and rejoining of double-stranded DNA.</text>
        <dbReference type="EC" id="5.6.2.2"/>
    </reaction>
</comment>
<dbReference type="GO" id="GO:0046872">
    <property type="term" value="F:metal ion binding"/>
    <property type="evidence" value="ECO:0007669"/>
    <property type="project" value="UniProtKB-KW"/>
</dbReference>
<accession>A0A3R7PNW7</accession>
<dbReference type="GeneID" id="40316580"/>
<evidence type="ECO:0000259" key="11">
    <source>
        <dbReference type="Pfam" id="PF04406"/>
    </source>
</evidence>
<comment type="caution">
    <text evidence="13">The sequence shown here is derived from an EMBL/GenBank/DDBJ whole genome shotgun (WGS) entry which is preliminary data.</text>
</comment>
<dbReference type="EMBL" id="MKKU01000127">
    <property type="protein sequence ID" value="RNF22904.1"/>
    <property type="molecule type" value="Genomic_DNA"/>
</dbReference>
<dbReference type="AlphaFoldDB" id="A0A3R7PNW7"/>
<evidence type="ECO:0000256" key="10">
    <source>
        <dbReference type="SAM" id="MobiDB-lite"/>
    </source>
</evidence>
<evidence type="ECO:0000313" key="13">
    <source>
        <dbReference type="EMBL" id="RNF22904.1"/>
    </source>
</evidence>
<feature type="domain" description="Topoisomerase 6 subunit A/Spo11 TOPRIM" evidence="12">
    <location>
        <begin position="249"/>
        <end position="324"/>
    </location>
</feature>
<reference evidence="13 14" key="1">
    <citation type="journal article" date="2018" name="BMC Genomics">
        <title>Genomic comparison of Trypanosoma conorhini and Trypanosoma rangeli to Trypanosoma cruzi strains of high and low virulence.</title>
        <authorList>
            <person name="Bradwell K.R."/>
            <person name="Koparde V.N."/>
            <person name="Matveyev A.V."/>
            <person name="Serrano M.G."/>
            <person name="Alves J.M."/>
            <person name="Parikh H."/>
            <person name="Huang B."/>
            <person name="Lee V."/>
            <person name="Espinosa-Alvarez O."/>
            <person name="Ortiz P.A."/>
            <person name="Costa-Martins A.G."/>
            <person name="Teixeira M.M."/>
            <person name="Buck G.A."/>
        </authorList>
    </citation>
    <scope>NUCLEOTIDE SEQUENCE [LARGE SCALE GENOMIC DNA]</scope>
    <source>
        <strain evidence="13 14">025E</strain>
    </source>
</reference>
<dbReference type="EC" id="5.6.2.2" evidence="4"/>
<evidence type="ECO:0000256" key="1">
    <source>
        <dbReference type="ARBA" id="ARBA00000185"/>
    </source>
</evidence>
<dbReference type="InterPro" id="IPR013049">
    <property type="entry name" value="Spo11/TopoVI_A_N"/>
</dbReference>
<keyword evidence="14" id="KW-1185">Reference proteome</keyword>
<dbReference type="GO" id="GO:0042138">
    <property type="term" value="P:meiotic DNA double-strand break formation"/>
    <property type="evidence" value="ECO:0007669"/>
    <property type="project" value="TreeGrafter"/>
</dbReference>
<keyword evidence="6" id="KW-0460">Magnesium</keyword>
<dbReference type="RefSeq" id="XP_029229990.1">
    <property type="nucleotide sequence ID" value="XM_029369892.1"/>
</dbReference>
<dbReference type="Proteomes" id="UP000284403">
    <property type="component" value="Unassembled WGS sequence"/>
</dbReference>
<evidence type="ECO:0000256" key="6">
    <source>
        <dbReference type="ARBA" id="ARBA00022842"/>
    </source>
</evidence>
<dbReference type="GO" id="GO:0000228">
    <property type="term" value="C:nuclear chromosome"/>
    <property type="evidence" value="ECO:0007669"/>
    <property type="project" value="TreeGrafter"/>
</dbReference>
<dbReference type="GO" id="GO:0000706">
    <property type="term" value="P:meiotic DNA double-strand break processing"/>
    <property type="evidence" value="ECO:0007669"/>
    <property type="project" value="TreeGrafter"/>
</dbReference>
<evidence type="ECO:0000313" key="14">
    <source>
        <dbReference type="Proteomes" id="UP000284403"/>
    </source>
</evidence>
<evidence type="ECO:0000256" key="8">
    <source>
        <dbReference type="ARBA" id="ARBA00023125"/>
    </source>
</evidence>
<feature type="domain" description="Spo11/DNA topoisomerase VI subunit A N-terminal" evidence="11">
    <location>
        <begin position="71"/>
        <end position="125"/>
    </location>
</feature>
<dbReference type="GO" id="GO:0003918">
    <property type="term" value="F:DNA topoisomerase type II (double strand cut, ATP-hydrolyzing) activity"/>
    <property type="evidence" value="ECO:0007669"/>
    <property type="project" value="UniProtKB-EC"/>
</dbReference>
<dbReference type="GO" id="GO:0003677">
    <property type="term" value="F:DNA binding"/>
    <property type="evidence" value="ECO:0007669"/>
    <property type="project" value="UniProtKB-KW"/>
</dbReference>
<dbReference type="GO" id="GO:0005524">
    <property type="term" value="F:ATP binding"/>
    <property type="evidence" value="ECO:0007669"/>
    <property type="project" value="InterPro"/>
</dbReference>
<dbReference type="Gene3D" id="3.40.1360.10">
    <property type="match status" value="1"/>
</dbReference>
<dbReference type="InterPro" id="IPR002815">
    <property type="entry name" value="Spo11/TopoVI_A"/>
</dbReference>